<dbReference type="RefSeq" id="XP_028477889.1">
    <property type="nucleotide sequence ID" value="XM_028621437.1"/>
</dbReference>
<reference evidence="2 3" key="1">
    <citation type="submission" date="2018-11" db="EMBL/GenBank/DDBJ databases">
        <title>Genome sequence of Apiotrichum porosum DSM 27194.</title>
        <authorList>
            <person name="Aliyu H."/>
            <person name="Gorte O."/>
            <person name="Ochsenreither K."/>
        </authorList>
    </citation>
    <scope>NUCLEOTIDE SEQUENCE [LARGE SCALE GENOMIC DNA]</scope>
    <source>
        <strain evidence="2 3">DSM 27194</strain>
    </source>
</reference>
<feature type="region of interest" description="Disordered" evidence="1">
    <location>
        <begin position="366"/>
        <end position="396"/>
    </location>
</feature>
<gene>
    <name evidence="2" type="ORF">EHS24_005962</name>
</gene>
<comment type="caution">
    <text evidence="2">The sequence shown here is derived from an EMBL/GenBank/DDBJ whole genome shotgun (WGS) entry which is preliminary data.</text>
</comment>
<organism evidence="2 3">
    <name type="scientific">Apiotrichum porosum</name>
    <dbReference type="NCBI Taxonomy" id="105984"/>
    <lineage>
        <taxon>Eukaryota</taxon>
        <taxon>Fungi</taxon>
        <taxon>Dikarya</taxon>
        <taxon>Basidiomycota</taxon>
        <taxon>Agaricomycotina</taxon>
        <taxon>Tremellomycetes</taxon>
        <taxon>Trichosporonales</taxon>
        <taxon>Trichosporonaceae</taxon>
        <taxon>Apiotrichum</taxon>
    </lineage>
</organism>
<feature type="compositionally biased region" description="Low complexity" evidence="1">
    <location>
        <begin position="298"/>
        <end position="308"/>
    </location>
</feature>
<dbReference type="Proteomes" id="UP000279236">
    <property type="component" value="Unassembled WGS sequence"/>
</dbReference>
<dbReference type="OrthoDB" id="2565254at2759"/>
<accession>A0A427Y024</accession>
<sequence length="502" mass="52095">MFAPAPLTLGRSYGPPGTSRRARTNENAGINLPSKTPVRLGGGGGPLKAGPSTAGRALGAKTMDRNVLAPKGDGPMEDIGPKRLFQSTCKPSGSGAPAAGPLPSRVLKTPAPQRALRTPGPQRVPAGSPLPLPSAQRTRRRSRASLQSHGGTPESTGSASLSFHTPAPRWEEEVSLDSIVEADVEEAELAPLEAEFEIEYAAPTAVNVPYVPAWADSIPDPVATMRILGNMRPTFYIPPPSPPPEPELVEFLPVPLCDDDELEHPLFRKTKQPEVKPATTLAKPGRMGVKARAPLSSRTATPARPATAAALPVRSVSAASKTVKPAVAATGSRPLTRPATVMATRPPRPATAVDRPLSSVARPMTSAARPVVKAGHLRSASASASTTRPIRANPPPAVEDLALPDEFGLDFDLDLDVLGPDPSLVPEVDLAAPALSTNAAPAPSPPTTPLVHAADTTDDDIADCLASLSITSPVVTMSSPLPTVDPSASPTAECIPLRSFHS</sequence>
<feature type="region of interest" description="Disordered" evidence="1">
    <location>
        <begin position="285"/>
        <end position="308"/>
    </location>
</feature>
<proteinExistence type="predicted"/>
<evidence type="ECO:0000256" key="1">
    <source>
        <dbReference type="SAM" id="MobiDB-lite"/>
    </source>
</evidence>
<name>A0A427Y024_9TREE</name>
<dbReference type="AlphaFoldDB" id="A0A427Y024"/>
<evidence type="ECO:0000313" key="3">
    <source>
        <dbReference type="Proteomes" id="UP000279236"/>
    </source>
</evidence>
<dbReference type="STRING" id="105984.A0A427Y024"/>
<feature type="compositionally biased region" description="Polar residues" evidence="1">
    <location>
        <begin position="149"/>
        <end position="163"/>
    </location>
</feature>
<feature type="region of interest" description="Disordered" evidence="1">
    <location>
        <begin position="1"/>
        <end position="168"/>
    </location>
</feature>
<evidence type="ECO:0000313" key="2">
    <source>
        <dbReference type="EMBL" id="RSH84441.1"/>
    </source>
</evidence>
<dbReference type="EMBL" id="RSCE01000003">
    <property type="protein sequence ID" value="RSH84441.1"/>
    <property type="molecule type" value="Genomic_DNA"/>
</dbReference>
<keyword evidence="3" id="KW-1185">Reference proteome</keyword>
<dbReference type="GeneID" id="39590505"/>
<protein>
    <submittedName>
        <fullName evidence="2">Uncharacterized protein</fullName>
    </submittedName>
</protein>